<keyword evidence="2" id="KW-1185">Reference proteome</keyword>
<name>A0ACB9W0X6_CHAAC</name>
<dbReference type="EMBL" id="CM043804">
    <property type="protein sequence ID" value="KAI4806510.1"/>
    <property type="molecule type" value="Genomic_DNA"/>
</dbReference>
<comment type="caution">
    <text evidence="1">The sequence shown here is derived from an EMBL/GenBank/DDBJ whole genome shotgun (WGS) entry which is preliminary data.</text>
</comment>
<evidence type="ECO:0000313" key="1">
    <source>
        <dbReference type="EMBL" id="KAI4806510.1"/>
    </source>
</evidence>
<reference evidence="1" key="1">
    <citation type="submission" date="2022-05" db="EMBL/GenBank/DDBJ databases">
        <title>Chromosome-level genome of Chaenocephalus aceratus.</title>
        <authorList>
            <person name="Park H."/>
        </authorList>
    </citation>
    <scope>NUCLEOTIDE SEQUENCE</scope>
    <source>
        <strain evidence="1">KU_202001</strain>
    </source>
</reference>
<gene>
    <name evidence="1" type="ORF">KUCAC02_017331</name>
</gene>
<organism evidence="1 2">
    <name type="scientific">Chaenocephalus aceratus</name>
    <name type="common">Blackfin icefish</name>
    <name type="synonym">Chaenichthys aceratus</name>
    <dbReference type="NCBI Taxonomy" id="36190"/>
    <lineage>
        <taxon>Eukaryota</taxon>
        <taxon>Metazoa</taxon>
        <taxon>Chordata</taxon>
        <taxon>Craniata</taxon>
        <taxon>Vertebrata</taxon>
        <taxon>Euteleostomi</taxon>
        <taxon>Actinopterygii</taxon>
        <taxon>Neopterygii</taxon>
        <taxon>Teleostei</taxon>
        <taxon>Neoteleostei</taxon>
        <taxon>Acanthomorphata</taxon>
        <taxon>Eupercaria</taxon>
        <taxon>Perciformes</taxon>
        <taxon>Notothenioidei</taxon>
        <taxon>Channichthyidae</taxon>
        <taxon>Chaenocephalus</taxon>
    </lineage>
</organism>
<evidence type="ECO:0000313" key="2">
    <source>
        <dbReference type="Proteomes" id="UP001057452"/>
    </source>
</evidence>
<sequence>MDMSNLPRIRDEERESEFGFVHGVSGPVVTATAMAGAAMYELVRVGHSELVGEIIRLEGDMATIQVYEETSWVQPVVSVGDPVLRTGKPLSVELGPGIMGSIFDGIQRPLKDINDMTQSIYIPRGVNIGALNRDLNLRVGSHITGGDIYGNRGTVTYVAPPGNYDVNDVVMELEFEGLKEKFTMIQVWPVRQVRPVTEKLPANHPLLTGQRVLDALFPCVQGGTTAIPGAFGCGKTVISQSLSKYSNSDVIVYVGCGSAVTRCQKYCGTSQS</sequence>
<dbReference type="Proteomes" id="UP001057452">
    <property type="component" value="Chromosome 20"/>
</dbReference>
<protein>
    <submittedName>
        <fullName evidence="1">Uncharacterized protein</fullName>
    </submittedName>
</protein>
<accession>A0ACB9W0X6</accession>
<proteinExistence type="predicted"/>